<name>A0A1A7WET1_9TELE</name>
<reference evidence="1" key="2">
    <citation type="submission" date="2016-06" db="EMBL/GenBank/DDBJ databases">
        <title>The genome of a short-lived fish provides insights into sex chromosome evolution and the genetic control of aging.</title>
        <authorList>
            <person name="Reichwald K."/>
            <person name="Felder M."/>
            <person name="Petzold A."/>
            <person name="Koch P."/>
            <person name="Groth M."/>
            <person name="Platzer M."/>
        </authorList>
    </citation>
    <scope>NUCLEOTIDE SEQUENCE</scope>
    <source>
        <tissue evidence="1">Brain</tissue>
    </source>
</reference>
<dbReference type="EMBL" id="HADW01002835">
    <property type="protein sequence ID" value="SBP04235.1"/>
    <property type="molecule type" value="Transcribed_RNA"/>
</dbReference>
<organism evidence="1">
    <name type="scientific">Iconisemion striatum</name>
    <dbReference type="NCBI Taxonomy" id="60296"/>
    <lineage>
        <taxon>Eukaryota</taxon>
        <taxon>Metazoa</taxon>
        <taxon>Chordata</taxon>
        <taxon>Craniata</taxon>
        <taxon>Vertebrata</taxon>
        <taxon>Euteleostomi</taxon>
        <taxon>Actinopterygii</taxon>
        <taxon>Neopterygii</taxon>
        <taxon>Teleostei</taxon>
        <taxon>Neoteleostei</taxon>
        <taxon>Acanthomorphata</taxon>
        <taxon>Ovalentaria</taxon>
        <taxon>Atherinomorphae</taxon>
        <taxon>Cyprinodontiformes</taxon>
        <taxon>Nothobranchiidae</taxon>
        <taxon>Iconisemion</taxon>
    </lineage>
</organism>
<evidence type="ECO:0000313" key="1">
    <source>
        <dbReference type="EMBL" id="SBP04235.1"/>
    </source>
</evidence>
<protein>
    <submittedName>
        <fullName evidence="1">Uncharacterized protein</fullName>
    </submittedName>
</protein>
<sequence length="359" mass="39547">MIGVARWNFQRLLDLKQPDVKLPLVFDPSLVLELNKLSEEVTGQAKYPALRVSNADTGERFGLQYLESGCRLVPLDWNKHRSQNIPAPPTSEPTPPCVTATDTPEEVKVELFAQGNTAGGTALGTQTTVQPSPHKVVPPLPFAASPRAARTGPVKTGGLLFVLDHSRWTQPMRETIDQLMAKHRGQKDFIAKVDTEYADRVQAASRNPNSLLHPTTKQHLSRYMKHLAKMTNTSSSLNTSPETLMETQQLWHNLTEGSETVAVPVVTLPPATVNPPSIKTQDPPLTKAEIEKMVRDLVAKQQEQQQPPAKKEQGTVLLVASQNPVSGGIDPVFISFTSQERLNTFTAPLKSTRPMQQRA</sequence>
<reference evidence="1" key="1">
    <citation type="submission" date="2016-05" db="EMBL/GenBank/DDBJ databases">
        <authorList>
            <person name="Lavstsen T."/>
            <person name="Jespersen J.S."/>
        </authorList>
    </citation>
    <scope>NUCLEOTIDE SEQUENCE</scope>
    <source>
        <tissue evidence="1">Brain</tissue>
    </source>
</reference>
<dbReference type="AlphaFoldDB" id="A0A1A7WET1"/>
<proteinExistence type="predicted"/>
<gene>
    <name evidence="1" type="primary">Nfu_g_1_017875</name>
</gene>
<accession>A0A1A7WET1</accession>